<reference evidence="2 3" key="1">
    <citation type="submission" date="2019-02" db="EMBL/GenBank/DDBJ databases">
        <title>Deep-cultivation of Planctomycetes and their phenomic and genomic characterization uncovers novel biology.</title>
        <authorList>
            <person name="Wiegand S."/>
            <person name="Jogler M."/>
            <person name="Boedeker C."/>
            <person name="Pinto D."/>
            <person name="Vollmers J."/>
            <person name="Rivas-Marin E."/>
            <person name="Kohn T."/>
            <person name="Peeters S.H."/>
            <person name="Heuer A."/>
            <person name="Rast P."/>
            <person name="Oberbeckmann S."/>
            <person name="Bunk B."/>
            <person name="Jeske O."/>
            <person name="Meyerdierks A."/>
            <person name="Storesund J.E."/>
            <person name="Kallscheuer N."/>
            <person name="Luecker S."/>
            <person name="Lage O.M."/>
            <person name="Pohl T."/>
            <person name="Merkel B.J."/>
            <person name="Hornburger P."/>
            <person name="Mueller R.-W."/>
            <person name="Bruemmer F."/>
            <person name="Labrenz M."/>
            <person name="Spormann A.M."/>
            <person name="Op den Camp H."/>
            <person name="Overmann J."/>
            <person name="Amann R."/>
            <person name="Jetten M.S.M."/>
            <person name="Mascher T."/>
            <person name="Medema M.H."/>
            <person name="Devos D.P."/>
            <person name="Kaster A.-K."/>
            <person name="Ovreas L."/>
            <person name="Rohde M."/>
            <person name="Galperin M.Y."/>
            <person name="Jogler C."/>
        </authorList>
    </citation>
    <scope>NUCLEOTIDE SEQUENCE [LARGE SCALE GENOMIC DNA]</scope>
    <source>
        <strain evidence="2 3">Pla110</strain>
    </source>
</reference>
<evidence type="ECO:0008006" key="4">
    <source>
        <dbReference type="Google" id="ProtNLM"/>
    </source>
</evidence>
<dbReference type="Proteomes" id="UP000317178">
    <property type="component" value="Chromosome"/>
</dbReference>
<dbReference type="OrthoDB" id="291485at2"/>
<proteinExistence type="predicted"/>
<evidence type="ECO:0000313" key="3">
    <source>
        <dbReference type="Proteomes" id="UP000317178"/>
    </source>
</evidence>
<accession>A0A518CRE7</accession>
<dbReference type="EMBL" id="CP036281">
    <property type="protein sequence ID" value="QDU81799.1"/>
    <property type="molecule type" value="Genomic_DNA"/>
</dbReference>
<organism evidence="2 3">
    <name type="scientific">Polystyrenella longa</name>
    <dbReference type="NCBI Taxonomy" id="2528007"/>
    <lineage>
        <taxon>Bacteria</taxon>
        <taxon>Pseudomonadati</taxon>
        <taxon>Planctomycetota</taxon>
        <taxon>Planctomycetia</taxon>
        <taxon>Planctomycetales</taxon>
        <taxon>Planctomycetaceae</taxon>
        <taxon>Polystyrenella</taxon>
    </lineage>
</organism>
<feature type="signal peptide" evidence="1">
    <location>
        <begin position="1"/>
        <end position="22"/>
    </location>
</feature>
<keyword evidence="1" id="KW-0732">Signal</keyword>
<protein>
    <recommendedName>
        <fullName evidence="4">Lipoprotein</fullName>
    </recommendedName>
</protein>
<keyword evidence="3" id="KW-1185">Reference proteome</keyword>
<feature type="chain" id="PRO_5022135535" description="Lipoprotein" evidence="1">
    <location>
        <begin position="23"/>
        <end position="154"/>
    </location>
</feature>
<name>A0A518CRE7_9PLAN</name>
<dbReference type="KEGG" id="plon:Pla110_35490"/>
<dbReference type="RefSeq" id="WP_144997442.1">
    <property type="nucleotide sequence ID" value="NZ_CP036281.1"/>
</dbReference>
<evidence type="ECO:0000313" key="2">
    <source>
        <dbReference type="EMBL" id="QDU81799.1"/>
    </source>
</evidence>
<gene>
    <name evidence="2" type="ORF">Pla110_35490</name>
</gene>
<sequence precursor="true">MKSSYVYGMALLGLAMLGTGCASNQSIVRGQSPAAGNQGIQQTGGAYMAASMDHGSDVSLYHQSSVGGPQYGGEYGGGYGDGSCPTCPPGGAYGNGCPPGGPDGMICRTPWHPTHHHSYSYEQPNNLRYPSNQPGSIVRYPYYTMKGPDDFFRK</sequence>
<dbReference type="AlphaFoldDB" id="A0A518CRE7"/>
<dbReference type="PROSITE" id="PS51257">
    <property type="entry name" value="PROKAR_LIPOPROTEIN"/>
    <property type="match status" value="1"/>
</dbReference>
<evidence type="ECO:0000256" key="1">
    <source>
        <dbReference type="SAM" id="SignalP"/>
    </source>
</evidence>